<proteinExistence type="predicted"/>
<dbReference type="EMBL" id="JAHHUM010001876">
    <property type="protein sequence ID" value="KAK5608014.1"/>
    <property type="molecule type" value="Genomic_DNA"/>
</dbReference>
<organism evidence="1 2">
    <name type="scientific">Crenichthys baileyi</name>
    <name type="common">White River springfish</name>
    <dbReference type="NCBI Taxonomy" id="28760"/>
    <lineage>
        <taxon>Eukaryota</taxon>
        <taxon>Metazoa</taxon>
        <taxon>Chordata</taxon>
        <taxon>Craniata</taxon>
        <taxon>Vertebrata</taxon>
        <taxon>Euteleostomi</taxon>
        <taxon>Actinopterygii</taxon>
        <taxon>Neopterygii</taxon>
        <taxon>Teleostei</taxon>
        <taxon>Neoteleostei</taxon>
        <taxon>Acanthomorphata</taxon>
        <taxon>Ovalentaria</taxon>
        <taxon>Atherinomorphae</taxon>
        <taxon>Cyprinodontiformes</taxon>
        <taxon>Goodeidae</taxon>
        <taxon>Crenichthys</taxon>
    </lineage>
</organism>
<dbReference type="Proteomes" id="UP001311232">
    <property type="component" value="Unassembled WGS sequence"/>
</dbReference>
<evidence type="ECO:0000313" key="1">
    <source>
        <dbReference type="EMBL" id="KAK5608014.1"/>
    </source>
</evidence>
<accession>A0AAV9RGH8</accession>
<gene>
    <name evidence="1" type="ORF">CRENBAI_006388</name>
</gene>
<reference evidence="1 2" key="1">
    <citation type="submission" date="2021-06" db="EMBL/GenBank/DDBJ databases">
        <authorList>
            <person name="Palmer J.M."/>
        </authorList>
    </citation>
    <scope>NUCLEOTIDE SEQUENCE [LARGE SCALE GENOMIC DNA]</scope>
    <source>
        <strain evidence="1 2">MEX-2019</strain>
        <tissue evidence="1">Muscle</tissue>
    </source>
</reference>
<name>A0AAV9RGH8_9TELE</name>
<comment type="caution">
    <text evidence="1">The sequence shown here is derived from an EMBL/GenBank/DDBJ whole genome shotgun (WGS) entry which is preliminary data.</text>
</comment>
<dbReference type="AlphaFoldDB" id="A0AAV9RGH8"/>
<evidence type="ECO:0000313" key="2">
    <source>
        <dbReference type="Proteomes" id="UP001311232"/>
    </source>
</evidence>
<protein>
    <submittedName>
        <fullName evidence="1">Uncharacterized protein</fullName>
    </submittedName>
</protein>
<keyword evidence="2" id="KW-1185">Reference proteome</keyword>
<sequence length="117" mass="13369">MSRFAVCWKYCFVKLHQKPPSDLQAKGSPHFSSRLYVPRNSACPPSNLFSPHIKENQSKPSLTILLIDLCLCDTTHILRDNPLQLTMHRSAETRPCSNHHIITCVFNKSVKPILCLR</sequence>